<reference evidence="2" key="1">
    <citation type="journal article" date="2017" name="Cell">
        <title>Insights into land plant evolution garnered from the Marchantia polymorpha genome.</title>
        <authorList>
            <person name="Bowman J.L."/>
            <person name="Kohchi T."/>
            <person name="Yamato K.T."/>
            <person name="Jenkins J."/>
            <person name="Shu S."/>
            <person name="Ishizaki K."/>
            <person name="Yamaoka S."/>
            <person name="Nishihama R."/>
            <person name="Nakamura Y."/>
            <person name="Berger F."/>
            <person name="Adam C."/>
            <person name="Aki S.S."/>
            <person name="Althoff F."/>
            <person name="Araki T."/>
            <person name="Arteaga-Vazquez M.A."/>
            <person name="Balasubrmanian S."/>
            <person name="Barry K."/>
            <person name="Bauer D."/>
            <person name="Boehm C.R."/>
            <person name="Briginshaw L."/>
            <person name="Caballero-Perez J."/>
            <person name="Catarino B."/>
            <person name="Chen F."/>
            <person name="Chiyoda S."/>
            <person name="Chovatia M."/>
            <person name="Davies K.M."/>
            <person name="Delmans M."/>
            <person name="Demura T."/>
            <person name="Dierschke T."/>
            <person name="Dolan L."/>
            <person name="Dorantes-Acosta A.E."/>
            <person name="Eklund D.M."/>
            <person name="Florent S.N."/>
            <person name="Flores-Sandoval E."/>
            <person name="Fujiyama A."/>
            <person name="Fukuzawa H."/>
            <person name="Galik B."/>
            <person name="Grimanelli D."/>
            <person name="Grimwood J."/>
            <person name="Grossniklaus U."/>
            <person name="Hamada T."/>
            <person name="Haseloff J."/>
            <person name="Hetherington A.J."/>
            <person name="Higo A."/>
            <person name="Hirakawa Y."/>
            <person name="Hundley H.N."/>
            <person name="Ikeda Y."/>
            <person name="Inoue K."/>
            <person name="Inoue S.I."/>
            <person name="Ishida S."/>
            <person name="Jia Q."/>
            <person name="Kakita M."/>
            <person name="Kanazawa T."/>
            <person name="Kawai Y."/>
            <person name="Kawashima T."/>
            <person name="Kennedy M."/>
            <person name="Kinose K."/>
            <person name="Kinoshita T."/>
            <person name="Kohara Y."/>
            <person name="Koide E."/>
            <person name="Komatsu K."/>
            <person name="Kopischke S."/>
            <person name="Kubo M."/>
            <person name="Kyozuka J."/>
            <person name="Lagercrantz U."/>
            <person name="Lin S.S."/>
            <person name="Lindquist E."/>
            <person name="Lipzen A.M."/>
            <person name="Lu C.W."/>
            <person name="De Luna E."/>
            <person name="Martienssen R.A."/>
            <person name="Minamino N."/>
            <person name="Mizutani M."/>
            <person name="Mizutani M."/>
            <person name="Mochizuki N."/>
            <person name="Monte I."/>
            <person name="Mosher R."/>
            <person name="Nagasaki H."/>
            <person name="Nakagami H."/>
            <person name="Naramoto S."/>
            <person name="Nishitani K."/>
            <person name="Ohtani M."/>
            <person name="Okamoto T."/>
            <person name="Okumura M."/>
            <person name="Phillips J."/>
            <person name="Pollak B."/>
            <person name="Reinders A."/>
            <person name="Rovekamp M."/>
            <person name="Sano R."/>
            <person name="Sawa S."/>
            <person name="Schmid M.W."/>
            <person name="Shirakawa M."/>
            <person name="Solano R."/>
            <person name="Spunde A."/>
            <person name="Suetsugu N."/>
            <person name="Sugano S."/>
            <person name="Sugiyama A."/>
            <person name="Sun R."/>
            <person name="Suzuki Y."/>
            <person name="Takenaka M."/>
            <person name="Takezawa D."/>
            <person name="Tomogane H."/>
            <person name="Tsuzuki M."/>
            <person name="Ueda T."/>
            <person name="Umeda M."/>
            <person name="Ward J.M."/>
            <person name="Watanabe Y."/>
            <person name="Yazaki K."/>
            <person name="Yokoyama R."/>
            <person name="Yoshitake Y."/>
            <person name="Yotsui I."/>
            <person name="Zachgo S."/>
            <person name="Schmutz J."/>
        </authorList>
    </citation>
    <scope>NUCLEOTIDE SEQUENCE [LARGE SCALE GENOMIC DNA]</scope>
    <source>
        <strain evidence="2">Tak-1</strain>
    </source>
</reference>
<dbReference type="AlphaFoldDB" id="A0A2R6WJ51"/>
<keyword evidence="2" id="KW-1185">Reference proteome</keyword>
<dbReference type="Gramene" id="Mp3g09580.1">
    <property type="protein sequence ID" value="Mp3g09580.1.cds1"/>
    <property type="gene ID" value="Mp3g09580"/>
</dbReference>
<dbReference type="Proteomes" id="UP000244005">
    <property type="component" value="Unassembled WGS sequence"/>
</dbReference>
<gene>
    <name evidence="1" type="ORF">MARPO_0085s0069</name>
</gene>
<organism evidence="1 2">
    <name type="scientific">Marchantia polymorpha</name>
    <name type="common">Common liverwort</name>
    <name type="synonym">Marchantia aquatica</name>
    <dbReference type="NCBI Taxonomy" id="3197"/>
    <lineage>
        <taxon>Eukaryota</taxon>
        <taxon>Viridiplantae</taxon>
        <taxon>Streptophyta</taxon>
        <taxon>Embryophyta</taxon>
        <taxon>Marchantiophyta</taxon>
        <taxon>Marchantiopsida</taxon>
        <taxon>Marchantiidae</taxon>
        <taxon>Marchantiales</taxon>
        <taxon>Marchantiaceae</taxon>
        <taxon>Marchantia</taxon>
    </lineage>
</organism>
<evidence type="ECO:0000313" key="2">
    <source>
        <dbReference type="Proteomes" id="UP000244005"/>
    </source>
</evidence>
<name>A0A2R6WJ51_MARPO</name>
<protein>
    <submittedName>
        <fullName evidence="1">Uncharacterized protein</fullName>
    </submittedName>
</protein>
<proteinExistence type="predicted"/>
<sequence length="110" mass="12198">MGGFGTRWRGPGLLPEEREREDFWTVVARRAECAGPSALCVYVEGAAFVRPPRLHLLMSTSCDRCVLVAWPELPWPGIARPPFWPLVRKGVLAVSSSDSFGLSIDNMPDE</sequence>
<dbReference type="EMBL" id="KZ772757">
    <property type="protein sequence ID" value="PTQ33859.1"/>
    <property type="molecule type" value="Genomic_DNA"/>
</dbReference>
<evidence type="ECO:0000313" key="1">
    <source>
        <dbReference type="EMBL" id="PTQ33859.1"/>
    </source>
</evidence>
<accession>A0A2R6WJ51</accession>